<dbReference type="KEGG" id="pfr:PFREUD_17630"/>
<reference evidence="2 3" key="1">
    <citation type="journal article" date="2010" name="PLoS ONE">
        <title>The complete genome of Propionibacterium freudenreichii CIRM-BIA1, a hardy actinobacterium with food and probiotic applications.</title>
        <authorList>
            <person name="Falentin H."/>
            <person name="Deutsch S.M."/>
            <person name="Jan G."/>
            <person name="Loux V."/>
            <person name="Thierry A."/>
            <person name="Parayre S."/>
            <person name="Maillard M.B."/>
            <person name="Dherbecourt J."/>
            <person name="Cousin F.J."/>
            <person name="Jardin J."/>
            <person name="Siguier P."/>
            <person name="Couloux A."/>
            <person name="Barbe V."/>
            <person name="Vacherie B."/>
            <person name="Wincker P."/>
            <person name="Gibrat J.F."/>
            <person name="Gaillardin C."/>
            <person name="Lortal S."/>
        </authorList>
    </citation>
    <scope>NUCLEOTIDE SEQUENCE [LARGE SCALE GENOMIC DNA]</scope>
    <source>
        <strain evidence="3">ATCC 9614 / DSM 4902 / CIP 103027 / NCIMB 8099 / CIRM-BIA1</strain>
    </source>
</reference>
<evidence type="ECO:0000313" key="3">
    <source>
        <dbReference type="Proteomes" id="UP000000936"/>
    </source>
</evidence>
<keyword evidence="3" id="KW-1185">Reference proteome</keyword>
<gene>
    <name evidence="2" type="ordered locus">PFREUD_17630</name>
</gene>
<dbReference type="EMBL" id="FN806773">
    <property type="protein sequence ID" value="CBL57272.1"/>
    <property type="molecule type" value="Genomic_DNA"/>
</dbReference>
<feature type="region of interest" description="Disordered" evidence="1">
    <location>
        <begin position="1"/>
        <end position="65"/>
    </location>
</feature>
<dbReference type="AlphaFoldDB" id="D7GFG1"/>
<protein>
    <submittedName>
        <fullName evidence="2">Uncharacterized protein</fullName>
    </submittedName>
</protein>
<feature type="compositionally biased region" description="Basic and acidic residues" evidence="1">
    <location>
        <begin position="8"/>
        <end position="27"/>
    </location>
</feature>
<dbReference type="STRING" id="754252.PFREUD_17630"/>
<organism evidence="2 3">
    <name type="scientific">Propionibacterium freudenreichii subsp. shermanii (strain ATCC 9614 / DSM 4902 / CIP 103027 / NCIMB 8099 / CIRM-BIA1)</name>
    <dbReference type="NCBI Taxonomy" id="754252"/>
    <lineage>
        <taxon>Bacteria</taxon>
        <taxon>Bacillati</taxon>
        <taxon>Actinomycetota</taxon>
        <taxon>Actinomycetes</taxon>
        <taxon>Propionibacteriales</taxon>
        <taxon>Propionibacteriaceae</taxon>
        <taxon>Propionibacterium</taxon>
    </lineage>
</organism>
<evidence type="ECO:0000313" key="2">
    <source>
        <dbReference type="EMBL" id="CBL57272.1"/>
    </source>
</evidence>
<sequence>MGVQIAELARDGRADRRDEQGDGDHPRGVVTRGRQPFGQRALDGNEDRLHERGHQARGRQDRHDHAGVACAMPRDGAAGAFKFSQF</sequence>
<dbReference type="Proteomes" id="UP000000936">
    <property type="component" value="Chromosome"/>
</dbReference>
<evidence type="ECO:0000256" key="1">
    <source>
        <dbReference type="SAM" id="MobiDB-lite"/>
    </source>
</evidence>
<feature type="compositionally biased region" description="Basic and acidic residues" evidence="1">
    <location>
        <begin position="43"/>
        <end position="65"/>
    </location>
</feature>
<dbReference type="HOGENOM" id="CLU_2495355_0_0_11"/>
<accession>D7GFG1</accession>
<proteinExistence type="predicted"/>
<name>D7GFG1_PROFC</name>